<feature type="transmembrane region" description="Helical" evidence="1">
    <location>
        <begin position="55"/>
        <end position="76"/>
    </location>
</feature>
<dbReference type="EMBL" id="UHEQ01000004">
    <property type="protein sequence ID" value="SUN13344.1"/>
    <property type="molecule type" value="Genomic_DNA"/>
</dbReference>
<dbReference type="Proteomes" id="UP000035346">
    <property type="component" value="Unassembled WGS sequence"/>
</dbReference>
<feature type="transmembrane region" description="Helical" evidence="1">
    <location>
        <begin position="5"/>
        <end position="22"/>
    </location>
</feature>
<dbReference type="EMBL" id="LBKL01000029">
    <property type="protein sequence ID" value="KLL43123.1"/>
    <property type="molecule type" value="Genomic_DNA"/>
</dbReference>
<feature type="transmembrane region" description="Helical" evidence="1">
    <location>
        <begin position="28"/>
        <end position="48"/>
    </location>
</feature>
<organism evidence="3 6">
    <name type="scientific">Streptococcus agalactiae</name>
    <dbReference type="NCBI Taxonomy" id="1311"/>
    <lineage>
        <taxon>Bacteria</taxon>
        <taxon>Bacillati</taxon>
        <taxon>Bacillota</taxon>
        <taxon>Bacilli</taxon>
        <taxon>Lactobacillales</taxon>
        <taxon>Streptococcaceae</taxon>
        <taxon>Streptococcus</taxon>
    </lineage>
</organism>
<evidence type="ECO:0000313" key="7">
    <source>
        <dbReference type="Proteomes" id="UP000254076"/>
    </source>
</evidence>
<accession>A0A7Z7P2R5</accession>
<keyword evidence="1" id="KW-1133">Transmembrane helix</keyword>
<name>A0A7Z7P2R5_STRAG</name>
<proteinExistence type="predicted"/>
<dbReference type="RefSeq" id="WP_000734047.1">
    <property type="nucleotide sequence ID" value="NZ_JAIWPA010000042.1"/>
</dbReference>
<evidence type="ECO:0000313" key="3">
    <source>
        <dbReference type="EMBL" id="SQA17681.1"/>
    </source>
</evidence>
<evidence type="ECO:0000313" key="6">
    <source>
        <dbReference type="Proteomes" id="UP000250200"/>
    </source>
</evidence>
<evidence type="ECO:0000313" key="2">
    <source>
        <dbReference type="EMBL" id="KLL43123.1"/>
    </source>
</evidence>
<keyword evidence="1 3" id="KW-0812">Transmembrane</keyword>
<protein>
    <submittedName>
        <fullName evidence="2 3">Transmembrane protein</fullName>
    </submittedName>
</protein>
<comment type="caution">
    <text evidence="3">The sequence shown here is derived from an EMBL/GenBank/DDBJ whole genome shotgun (WGS) entry which is preliminary data.</text>
</comment>
<dbReference type="EMBL" id="UAVB01000001">
    <property type="protein sequence ID" value="SQA17681.1"/>
    <property type="molecule type" value="Genomic_DNA"/>
</dbReference>
<sequence length="194" mass="22144">MKKLIWSHLFAIVSILGIWYYHVKIEHLMVILLASVLSLEMGFIAYYSRNIFIRLLASLGLLFFYPQSLGIFLSLVSLEWSTKDIWQSNHFMQYMAYLLAILFIISSALLSLKLLVNAYDISKRYQLATVIPVMLFSSFAFCLEKSGSLGLEGIILNPSAFFNGIQTNMANLDFKALSCLFLVQLLLWGTLMED</sequence>
<keyword evidence="1" id="KW-0472">Membrane</keyword>
<reference evidence="2 5" key="1">
    <citation type="journal article" date="2015" name="PLoS ONE">
        <title>Genomic analysis reveals the molecular basis for capsule loss in the group B streptococcus population.</title>
        <authorList>
            <consortium name="DEVANI Consortium"/>
            <person name="Rosini R."/>
            <person name="Campisi E."/>
            <person name="De Chiara M."/>
            <person name="Tettelin H."/>
            <person name="Rinaudo D."/>
            <person name="Toniolo C."/>
            <person name="Metruccio M."/>
            <person name="Guidotti S."/>
            <person name="Sorensen U.B."/>
            <person name="Kilian M."/>
            <person name="Ramirez M."/>
            <person name="Janulczyk R."/>
            <person name="Donati C."/>
            <person name="Grandi G."/>
            <person name="Margarit I."/>
        </authorList>
    </citation>
    <scope>NUCLEOTIDE SEQUENCE [LARGE SCALE GENOMIC DNA]</scope>
    <source>
        <strain evidence="2 5">DK-B-USS-215</strain>
    </source>
</reference>
<dbReference type="AlphaFoldDB" id="A0A7Z7P2R5"/>
<evidence type="ECO:0000256" key="1">
    <source>
        <dbReference type="SAM" id="Phobius"/>
    </source>
</evidence>
<dbReference type="Proteomes" id="UP000254076">
    <property type="component" value="Unassembled WGS sequence"/>
</dbReference>
<gene>
    <name evidence="3" type="ORF">NCTC8181_00631</name>
    <name evidence="4" type="ORF">NCTC8185_00518</name>
    <name evidence="2" type="ORF">WA04_02115</name>
</gene>
<reference evidence="6 7" key="2">
    <citation type="submission" date="2018-06" db="EMBL/GenBank/DDBJ databases">
        <authorList>
            <consortium name="Pathogen Informatics"/>
            <person name="Doyle S."/>
        </authorList>
    </citation>
    <scope>NUCLEOTIDE SEQUENCE [LARGE SCALE GENOMIC DNA]</scope>
    <source>
        <strain evidence="3 6">NCTC8181</strain>
        <strain evidence="4 7">NCTC8185</strain>
    </source>
</reference>
<evidence type="ECO:0000313" key="5">
    <source>
        <dbReference type="Proteomes" id="UP000035346"/>
    </source>
</evidence>
<dbReference type="Proteomes" id="UP000250200">
    <property type="component" value="Unassembled WGS sequence"/>
</dbReference>
<evidence type="ECO:0000313" key="4">
    <source>
        <dbReference type="EMBL" id="SUN13344.1"/>
    </source>
</evidence>
<feature type="transmembrane region" description="Helical" evidence="1">
    <location>
        <begin position="96"/>
        <end position="116"/>
    </location>
</feature>